<dbReference type="PANTHER" id="PTHR46401">
    <property type="entry name" value="GLYCOSYLTRANSFERASE WBBK-RELATED"/>
    <property type="match status" value="1"/>
</dbReference>
<comment type="caution">
    <text evidence="3">The sequence shown here is derived from an EMBL/GenBank/DDBJ whole genome shotgun (WGS) entry which is preliminary data.</text>
</comment>
<name>G5GCX4_9BACT</name>
<dbReference type="AlphaFoldDB" id="G5GCX4"/>
<evidence type="ECO:0000256" key="1">
    <source>
        <dbReference type="ARBA" id="ARBA00022679"/>
    </source>
</evidence>
<organism evidence="3 4">
    <name type="scientific">Alloprevotella rava F0323</name>
    <dbReference type="NCBI Taxonomy" id="679199"/>
    <lineage>
        <taxon>Bacteria</taxon>
        <taxon>Pseudomonadati</taxon>
        <taxon>Bacteroidota</taxon>
        <taxon>Bacteroidia</taxon>
        <taxon>Bacteroidales</taxon>
        <taxon>Prevotellaceae</taxon>
        <taxon>Alloprevotella</taxon>
    </lineage>
</organism>
<reference evidence="3 4" key="1">
    <citation type="submission" date="2011-08" db="EMBL/GenBank/DDBJ databases">
        <title>The Genome Sequence of Prevotella sp. oral taxon 302 str. F0323.</title>
        <authorList>
            <consortium name="The Broad Institute Genome Sequencing Platform"/>
            <person name="Earl A."/>
            <person name="Ward D."/>
            <person name="Feldgarden M."/>
            <person name="Gevers D."/>
            <person name="Izard J."/>
            <person name="Blanton J.M."/>
            <person name="Baranova O.V."/>
            <person name="Tanner A.C."/>
            <person name="Dewhirst F.E."/>
            <person name="Young S.K."/>
            <person name="Zeng Q."/>
            <person name="Gargeya S."/>
            <person name="Fitzgerald M."/>
            <person name="Haas B."/>
            <person name="Abouelleil A."/>
            <person name="Alvarado L."/>
            <person name="Arachchi H.M."/>
            <person name="Berlin A."/>
            <person name="Brown A."/>
            <person name="Chapman S.B."/>
            <person name="Chen Z."/>
            <person name="Dunbar C."/>
            <person name="Freedman E."/>
            <person name="Gearin G."/>
            <person name="Gellesch M."/>
            <person name="Goldberg J."/>
            <person name="Griggs A."/>
            <person name="Gujja S."/>
            <person name="Heiman D."/>
            <person name="Howarth C."/>
            <person name="Larson L."/>
            <person name="Lui A."/>
            <person name="MacDonald P.J.P."/>
            <person name="Montmayeur A."/>
            <person name="Murphy C."/>
            <person name="Neiman D."/>
            <person name="Pearson M."/>
            <person name="Priest M."/>
            <person name="Roberts A."/>
            <person name="Saif S."/>
            <person name="Shea T."/>
            <person name="Shenoy N."/>
            <person name="Sisk P."/>
            <person name="Stolte C."/>
            <person name="Sykes S."/>
            <person name="Wortman J."/>
            <person name="Nusbaum C."/>
            <person name="Birren B."/>
        </authorList>
    </citation>
    <scope>NUCLEOTIDE SEQUENCE [LARGE SCALE GENOMIC DNA]</scope>
    <source>
        <strain evidence="3 4">F0323</strain>
    </source>
</reference>
<protein>
    <recommendedName>
        <fullName evidence="2">Glycosyl transferase family 1 domain-containing protein</fullName>
    </recommendedName>
</protein>
<evidence type="ECO:0000313" key="4">
    <source>
        <dbReference type="Proteomes" id="UP000015993"/>
    </source>
</evidence>
<keyword evidence="4" id="KW-1185">Reference proteome</keyword>
<dbReference type="GO" id="GO:0016757">
    <property type="term" value="F:glycosyltransferase activity"/>
    <property type="evidence" value="ECO:0007669"/>
    <property type="project" value="InterPro"/>
</dbReference>
<dbReference type="Gene3D" id="3.40.50.2000">
    <property type="entry name" value="Glycogen Phosphorylase B"/>
    <property type="match status" value="2"/>
</dbReference>
<dbReference type="STRING" id="679199.HMPREF9332_01428"/>
<proteinExistence type="predicted"/>
<accession>G5GCX4</accession>
<dbReference type="GO" id="GO:0009103">
    <property type="term" value="P:lipopolysaccharide biosynthetic process"/>
    <property type="evidence" value="ECO:0007669"/>
    <property type="project" value="TreeGrafter"/>
</dbReference>
<gene>
    <name evidence="3" type="ORF">HMPREF9332_01428</name>
</gene>
<dbReference type="InterPro" id="IPR001296">
    <property type="entry name" value="Glyco_trans_1"/>
</dbReference>
<keyword evidence="1" id="KW-0808">Transferase</keyword>
<evidence type="ECO:0000259" key="2">
    <source>
        <dbReference type="Pfam" id="PF00534"/>
    </source>
</evidence>
<dbReference type="eggNOG" id="COG0438">
    <property type="taxonomic scope" value="Bacteria"/>
</dbReference>
<dbReference type="Proteomes" id="UP000015993">
    <property type="component" value="Unassembled WGS sequence"/>
</dbReference>
<dbReference type="SUPFAM" id="SSF53756">
    <property type="entry name" value="UDP-Glycosyltransferase/glycogen phosphorylase"/>
    <property type="match status" value="1"/>
</dbReference>
<dbReference type="OrthoDB" id="1100813at2"/>
<sequence length="254" mass="29701">MVWQLHDPLSYIPHPIKALYQRFCFYRHYGYYGRFAHIFSVSEENVDFVHRFNKQPITFIPNGTDTERLHITFERSRKPFIFLAFGGRNISKRIDLLIRAAQLLHKQQEQNFEVWLTNGTDTQQVVNEKVGNNLPSWLKIVEQQADVSKLYDSVSCFVSTSEHETFSYAICEASISGLPVVQSDIEPTMWNAGNPSTFVFHFPDIKDLAEQMKKVMEYDPAQLEERCRKTSKTNAHKYSLETWATKVIDFYRSL</sequence>
<feature type="domain" description="Glycosyl transferase family 1" evidence="2">
    <location>
        <begin position="75"/>
        <end position="232"/>
    </location>
</feature>
<dbReference type="CDD" id="cd03801">
    <property type="entry name" value="GT4_PimA-like"/>
    <property type="match status" value="1"/>
</dbReference>
<dbReference type="HOGENOM" id="CLU_1092545_0_0_10"/>
<dbReference type="Pfam" id="PF00534">
    <property type="entry name" value="Glycos_transf_1"/>
    <property type="match status" value="1"/>
</dbReference>
<dbReference type="EMBL" id="ACZK01000024">
    <property type="protein sequence ID" value="EHG22418.1"/>
    <property type="molecule type" value="Genomic_DNA"/>
</dbReference>
<evidence type="ECO:0000313" key="3">
    <source>
        <dbReference type="EMBL" id="EHG22418.1"/>
    </source>
</evidence>
<dbReference type="PANTHER" id="PTHR46401:SF2">
    <property type="entry name" value="GLYCOSYLTRANSFERASE WBBK-RELATED"/>
    <property type="match status" value="1"/>
</dbReference>